<evidence type="ECO:0000256" key="5">
    <source>
        <dbReference type="ARBA" id="ARBA00022801"/>
    </source>
</evidence>
<keyword evidence="8" id="KW-0812">Transmembrane</keyword>
<keyword evidence="4" id="KW-0732">Signal</keyword>
<gene>
    <name evidence="10" type="primary">ACP3</name>
</gene>
<dbReference type="GO" id="GO:0005886">
    <property type="term" value="C:plasma membrane"/>
    <property type="evidence" value="ECO:0007669"/>
    <property type="project" value="TreeGrafter"/>
</dbReference>
<keyword evidence="8" id="KW-0472">Membrane</keyword>
<dbReference type="FunFam" id="3.40.50.1240:FF:000010">
    <property type="entry name" value="Prostatic acid phosphatase"/>
    <property type="match status" value="1"/>
</dbReference>
<dbReference type="CDD" id="cd07061">
    <property type="entry name" value="HP_HAP_like"/>
    <property type="match status" value="1"/>
</dbReference>
<dbReference type="Pfam" id="PF00328">
    <property type="entry name" value="His_Phos_2"/>
    <property type="match status" value="1"/>
</dbReference>
<dbReference type="EC" id="3.1.3.2" evidence="3"/>
<evidence type="ECO:0000256" key="8">
    <source>
        <dbReference type="SAM" id="Phobius"/>
    </source>
</evidence>
<accession>A0A6J3GYA0</accession>
<dbReference type="Proteomes" id="UP000504640">
    <property type="component" value="Unplaced"/>
</dbReference>
<evidence type="ECO:0000256" key="7">
    <source>
        <dbReference type="ARBA" id="ARBA00023180"/>
    </source>
</evidence>
<dbReference type="SUPFAM" id="SSF53254">
    <property type="entry name" value="Phosphoglycerate mutase-like"/>
    <property type="match status" value="1"/>
</dbReference>
<dbReference type="RefSeq" id="XP_032122472.1">
    <property type="nucleotide sequence ID" value="XM_032266581.1"/>
</dbReference>
<evidence type="ECO:0000256" key="1">
    <source>
        <dbReference type="ARBA" id="ARBA00000032"/>
    </source>
</evidence>
<protein>
    <recommendedName>
        <fullName evidence="3">acid phosphatase</fullName>
        <ecNumber evidence="3">3.1.3.2</ecNumber>
    </recommendedName>
</protein>
<dbReference type="InterPro" id="IPR050645">
    <property type="entry name" value="Histidine_acid_phosphatase"/>
</dbReference>
<dbReference type="InterPro" id="IPR033379">
    <property type="entry name" value="Acid_Pase_AS"/>
</dbReference>
<dbReference type="InterPro" id="IPR000560">
    <property type="entry name" value="His_Pase_clade-2"/>
</dbReference>
<dbReference type="GO" id="GO:0003993">
    <property type="term" value="F:acid phosphatase activity"/>
    <property type="evidence" value="ECO:0007669"/>
    <property type="project" value="UniProtKB-EC"/>
</dbReference>
<organism evidence="9 10">
    <name type="scientific">Sapajus apella</name>
    <name type="common">Brown-capped capuchin</name>
    <name type="synonym">Cebus apella</name>
    <dbReference type="NCBI Taxonomy" id="9515"/>
    <lineage>
        <taxon>Eukaryota</taxon>
        <taxon>Metazoa</taxon>
        <taxon>Chordata</taxon>
        <taxon>Craniata</taxon>
        <taxon>Vertebrata</taxon>
        <taxon>Euteleostomi</taxon>
        <taxon>Mammalia</taxon>
        <taxon>Eutheria</taxon>
        <taxon>Euarchontoglires</taxon>
        <taxon>Primates</taxon>
        <taxon>Haplorrhini</taxon>
        <taxon>Platyrrhini</taxon>
        <taxon>Cebidae</taxon>
        <taxon>Cebinae</taxon>
        <taxon>Sapajus</taxon>
    </lineage>
</organism>
<evidence type="ECO:0000313" key="9">
    <source>
        <dbReference type="Proteomes" id="UP000504640"/>
    </source>
</evidence>
<evidence type="ECO:0000256" key="2">
    <source>
        <dbReference type="ARBA" id="ARBA00005375"/>
    </source>
</evidence>
<comment type="catalytic activity">
    <reaction evidence="1">
        <text>a phosphate monoester + H2O = an alcohol + phosphate</text>
        <dbReference type="Rhea" id="RHEA:15017"/>
        <dbReference type="ChEBI" id="CHEBI:15377"/>
        <dbReference type="ChEBI" id="CHEBI:30879"/>
        <dbReference type="ChEBI" id="CHEBI:43474"/>
        <dbReference type="ChEBI" id="CHEBI:67140"/>
        <dbReference type="EC" id="3.1.3.2"/>
    </reaction>
</comment>
<name>A0A6J3GYA0_SAPAP</name>
<evidence type="ECO:0000256" key="3">
    <source>
        <dbReference type="ARBA" id="ARBA00012646"/>
    </source>
</evidence>
<feature type="transmembrane region" description="Helical" evidence="8">
    <location>
        <begin position="389"/>
        <end position="411"/>
    </location>
</feature>
<dbReference type="InterPro" id="IPR029033">
    <property type="entry name" value="His_PPase_superfam"/>
</dbReference>
<proteinExistence type="inferred from homology"/>
<dbReference type="PROSITE" id="PS00778">
    <property type="entry name" value="HIS_ACID_PHOSPHAT_2"/>
    <property type="match status" value="1"/>
</dbReference>
<reference evidence="10" key="1">
    <citation type="submission" date="2025-08" db="UniProtKB">
        <authorList>
            <consortium name="RefSeq"/>
        </authorList>
    </citation>
    <scope>IDENTIFICATION</scope>
    <source>
        <tissue evidence="10">Blood</tissue>
    </source>
</reference>
<dbReference type="CTD" id="55"/>
<keyword evidence="8" id="KW-1133">Transmembrane helix</keyword>
<dbReference type="Gene3D" id="3.40.50.1240">
    <property type="entry name" value="Phosphoglycerate mutase-like"/>
    <property type="match status" value="1"/>
</dbReference>
<dbReference type="AlphaFoldDB" id="A0A6J3GYA0"/>
<evidence type="ECO:0000256" key="6">
    <source>
        <dbReference type="ARBA" id="ARBA00023157"/>
    </source>
</evidence>
<keyword evidence="6" id="KW-1015">Disulfide bond</keyword>
<dbReference type="GeneID" id="116541993"/>
<sequence length="427" mass="49686">MVTQMEWWRQDLTPDYLTPDAFPFIIGHGLFLLCVYNPAPRASLRYPCKVFRHGDRSPIDTFPTDPIKESSWPQGFGQLTQLGMEQHYELGEYIRKRYRKFLNESYKHEQVYIQSTDVDRTLMSAMTNLAALFPPEGHSIWNPTLPWQPIPVHTVPLSEDQLLYLPFRNCPRFQELENETLKSEEFQKRLRPYKDFIATLPKLSGFHGQDLFGIWSKVYDPLYCESVHNFTLPSWATEDAMTKLKELSELCLLSLYGIHKQKEKSRLQGGVLVNEILNHMKRATEMPNYKKLIMYSAHDTTVSGLQMALDIYNGLLPPYASCHLMELYFEKGEYFVEMYYRNETQHEPYPLILPGCSPSCPLERFAELVAPVIPQDWSTECMITSSHQVLKFIFAVAFCLISAVLMVLLVIHIRRGLCWQRDSYGNI</sequence>
<dbReference type="PANTHER" id="PTHR11567">
    <property type="entry name" value="ACID PHOSPHATASE-RELATED"/>
    <property type="match status" value="1"/>
</dbReference>
<keyword evidence="7" id="KW-0325">Glycoprotein</keyword>
<evidence type="ECO:0000313" key="10">
    <source>
        <dbReference type="RefSeq" id="XP_032122472.1"/>
    </source>
</evidence>
<evidence type="ECO:0000256" key="4">
    <source>
        <dbReference type="ARBA" id="ARBA00022729"/>
    </source>
</evidence>
<keyword evidence="5" id="KW-0378">Hydrolase</keyword>
<dbReference type="PANTHER" id="PTHR11567:SF211">
    <property type="entry name" value="PROSTATIC ACID PHOSPHATASE"/>
    <property type="match status" value="1"/>
</dbReference>
<keyword evidence="9" id="KW-1185">Reference proteome</keyword>
<comment type="similarity">
    <text evidence="2">Belongs to the histidine acid phosphatase family.</text>
</comment>